<dbReference type="AlphaFoldDB" id="A0A9X1ISV5"/>
<keyword evidence="2" id="KW-0812">Transmembrane</keyword>
<organism evidence="3 4">
    <name type="scientific">Sphingobium nicotianae</name>
    <dbReference type="NCBI Taxonomy" id="2782607"/>
    <lineage>
        <taxon>Bacteria</taxon>
        <taxon>Pseudomonadati</taxon>
        <taxon>Pseudomonadota</taxon>
        <taxon>Alphaproteobacteria</taxon>
        <taxon>Sphingomonadales</taxon>
        <taxon>Sphingomonadaceae</taxon>
        <taxon>Sphingobium</taxon>
    </lineage>
</organism>
<keyword evidence="4" id="KW-1185">Reference proteome</keyword>
<feature type="transmembrane region" description="Helical" evidence="2">
    <location>
        <begin position="120"/>
        <end position="143"/>
    </location>
</feature>
<protein>
    <recommendedName>
        <fullName evidence="5">O-antigen ligase domain-containing protein</fullName>
    </recommendedName>
</protein>
<evidence type="ECO:0008006" key="5">
    <source>
        <dbReference type="Google" id="ProtNLM"/>
    </source>
</evidence>
<dbReference type="RefSeq" id="WP_214625205.1">
    <property type="nucleotide sequence ID" value="NZ_JAHGAW010000013.1"/>
</dbReference>
<feature type="transmembrane region" description="Helical" evidence="2">
    <location>
        <begin position="150"/>
        <end position="167"/>
    </location>
</feature>
<accession>A0A9X1ISV5</accession>
<feature type="transmembrane region" description="Helical" evidence="2">
    <location>
        <begin position="252"/>
        <end position="268"/>
    </location>
</feature>
<feature type="transmembrane region" description="Helical" evidence="2">
    <location>
        <begin position="365"/>
        <end position="386"/>
    </location>
</feature>
<sequence>MIAYGALLLWPVVALALYMTMPAGRATIWTILGGYLVLPIVVSFDFAGIPSMDKSTIPNVCALLLAPIMARAGEFRWPRSVTVNLLLLVFVFSQFGTAFANGDPIRIGSFDLPGLGFREGLSAAIGAVLQVVPFVLGAALLAGDRAHRQILVILVFAAFIYSIPILAEVRLSPFLQARIYEVSQAGYFIQQIRGGGFRAMVFLGHGLLVSTFIAMALLSAIGLTRMRARMFGLPMAAIAGYLALVLLLNKSLGAAVFAIAFGLPLIFLPQRRFLSLMFGIALLILVYPAVRAADVLPLTSVTETVAMVSQDRAESLDFRFRNEDMLLAHARERPLFGWGSYGRNRVIAVTSYGATKDVSVTDGTWVITLGMSGWVGYLALFGLLTYPFWRAFRLRRAGLSMATVTLLAAHLLNLFDLIPNASLRPITWLVAGALAGMTAARRASAPPASPTRAGRQPAVVPVPALQE</sequence>
<feature type="region of interest" description="Disordered" evidence="1">
    <location>
        <begin position="445"/>
        <end position="467"/>
    </location>
</feature>
<dbReference type="InterPro" id="IPR051533">
    <property type="entry name" value="WaaL-like"/>
</dbReference>
<reference evidence="3" key="1">
    <citation type="submission" date="2021-05" db="EMBL/GenBank/DDBJ databases">
        <title>Genome of Sphingobium sp. strain.</title>
        <authorList>
            <person name="Fan R."/>
        </authorList>
    </citation>
    <scope>NUCLEOTIDE SEQUENCE</scope>
    <source>
        <strain evidence="3">H33</strain>
    </source>
</reference>
<name>A0A9X1ISV5_9SPHN</name>
<proteinExistence type="predicted"/>
<feature type="transmembrane region" description="Helical" evidence="2">
    <location>
        <begin position="81"/>
        <end position="100"/>
    </location>
</feature>
<feature type="transmembrane region" description="Helical" evidence="2">
    <location>
        <begin position="202"/>
        <end position="223"/>
    </location>
</feature>
<dbReference type="PANTHER" id="PTHR37422">
    <property type="entry name" value="TEICHURONIC ACID BIOSYNTHESIS PROTEIN TUAE"/>
    <property type="match status" value="1"/>
</dbReference>
<comment type="caution">
    <text evidence="3">The sequence shown here is derived from an EMBL/GenBank/DDBJ whole genome shotgun (WGS) entry which is preliminary data.</text>
</comment>
<keyword evidence="2" id="KW-0472">Membrane</keyword>
<dbReference type="EMBL" id="JAHGAW010000013">
    <property type="protein sequence ID" value="MBT2188956.1"/>
    <property type="molecule type" value="Genomic_DNA"/>
</dbReference>
<evidence type="ECO:0000313" key="3">
    <source>
        <dbReference type="EMBL" id="MBT2188956.1"/>
    </source>
</evidence>
<keyword evidence="2" id="KW-1133">Transmembrane helix</keyword>
<evidence type="ECO:0000313" key="4">
    <source>
        <dbReference type="Proteomes" id="UP001138757"/>
    </source>
</evidence>
<feature type="transmembrane region" description="Helical" evidence="2">
    <location>
        <begin position="230"/>
        <end position="246"/>
    </location>
</feature>
<evidence type="ECO:0000256" key="2">
    <source>
        <dbReference type="SAM" id="Phobius"/>
    </source>
</evidence>
<gene>
    <name evidence="3" type="ORF">KK488_18580</name>
</gene>
<evidence type="ECO:0000256" key="1">
    <source>
        <dbReference type="SAM" id="MobiDB-lite"/>
    </source>
</evidence>
<dbReference type="PANTHER" id="PTHR37422:SF13">
    <property type="entry name" value="LIPOPOLYSACCHARIDE BIOSYNTHESIS PROTEIN PA4999-RELATED"/>
    <property type="match status" value="1"/>
</dbReference>
<feature type="transmembrane region" description="Helical" evidence="2">
    <location>
        <begin position="273"/>
        <end position="290"/>
    </location>
</feature>
<dbReference type="Proteomes" id="UP001138757">
    <property type="component" value="Unassembled WGS sequence"/>
</dbReference>
<feature type="transmembrane region" description="Helical" evidence="2">
    <location>
        <begin position="26"/>
        <end position="47"/>
    </location>
</feature>